<dbReference type="Gene3D" id="3.30.70.2460">
    <property type="entry name" value="Rad4, beta-hairpin domain BHD3"/>
    <property type="match status" value="1"/>
</dbReference>
<dbReference type="InterPro" id="IPR004583">
    <property type="entry name" value="DNA_repair_Rad4"/>
</dbReference>
<feature type="region of interest" description="Disordered" evidence="6">
    <location>
        <begin position="1101"/>
        <end position="1122"/>
    </location>
</feature>
<proteinExistence type="inferred from homology"/>
<feature type="region of interest" description="Disordered" evidence="6">
    <location>
        <begin position="1031"/>
        <end position="1054"/>
    </location>
</feature>
<keyword evidence="4" id="KW-0234">DNA repair</keyword>
<dbReference type="SUPFAM" id="SSF54001">
    <property type="entry name" value="Cysteine proteinases"/>
    <property type="match status" value="1"/>
</dbReference>
<feature type="compositionally biased region" description="Low complexity" evidence="6">
    <location>
        <begin position="111"/>
        <end position="133"/>
    </location>
</feature>
<comment type="subcellular location">
    <subcellularLocation>
        <location evidence="1">Nucleus</location>
    </subcellularLocation>
</comment>
<dbReference type="Pfam" id="PF10403">
    <property type="entry name" value="BHD_1"/>
    <property type="match status" value="1"/>
</dbReference>
<dbReference type="AlphaFoldDB" id="A0AAN6UJ13"/>
<dbReference type="PANTHER" id="PTHR12135">
    <property type="entry name" value="DNA REPAIR PROTEIN XP-C / RAD4"/>
    <property type="match status" value="1"/>
</dbReference>
<feature type="compositionally biased region" description="Acidic residues" evidence="6">
    <location>
        <begin position="206"/>
        <end position="218"/>
    </location>
</feature>
<feature type="domain" description="SET" evidence="7">
    <location>
        <begin position="1055"/>
        <end position="1223"/>
    </location>
</feature>
<feature type="compositionally biased region" description="Basic and acidic residues" evidence="6">
    <location>
        <begin position="51"/>
        <end position="66"/>
    </location>
</feature>
<organism evidence="8 9">
    <name type="scientific">Trichocladium antarcticum</name>
    <dbReference type="NCBI Taxonomy" id="1450529"/>
    <lineage>
        <taxon>Eukaryota</taxon>
        <taxon>Fungi</taxon>
        <taxon>Dikarya</taxon>
        <taxon>Ascomycota</taxon>
        <taxon>Pezizomycotina</taxon>
        <taxon>Sordariomycetes</taxon>
        <taxon>Sordariomycetidae</taxon>
        <taxon>Sordariales</taxon>
        <taxon>Chaetomiaceae</taxon>
        <taxon>Trichocladium</taxon>
    </lineage>
</organism>
<dbReference type="GO" id="GO:0003697">
    <property type="term" value="F:single-stranded DNA binding"/>
    <property type="evidence" value="ECO:0007669"/>
    <property type="project" value="TreeGrafter"/>
</dbReference>
<dbReference type="GO" id="GO:0000111">
    <property type="term" value="C:nucleotide-excision repair factor 2 complex"/>
    <property type="evidence" value="ECO:0007669"/>
    <property type="project" value="TreeGrafter"/>
</dbReference>
<dbReference type="InterPro" id="IPR018326">
    <property type="entry name" value="Rad4_beta-hairpin_dom1"/>
</dbReference>
<dbReference type="GO" id="GO:0006289">
    <property type="term" value="P:nucleotide-excision repair"/>
    <property type="evidence" value="ECO:0007669"/>
    <property type="project" value="InterPro"/>
</dbReference>
<evidence type="ECO:0000256" key="6">
    <source>
        <dbReference type="SAM" id="MobiDB-lite"/>
    </source>
</evidence>
<feature type="region of interest" description="Disordered" evidence="6">
    <location>
        <begin position="94"/>
        <end position="144"/>
    </location>
</feature>
<evidence type="ECO:0000256" key="4">
    <source>
        <dbReference type="ARBA" id="ARBA00023204"/>
    </source>
</evidence>
<reference evidence="8" key="2">
    <citation type="submission" date="2023-05" db="EMBL/GenBank/DDBJ databases">
        <authorList>
            <consortium name="Lawrence Berkeley National Laboratory"/>
            <person name="Steindorff A."/>
            <person name="Hensen N."/>
            <person name="Bonometti L."/>
            <person name="Westerberg I."/>
            <person name="Brannstrom I.O."/>
            <person name="Guillou S."/>
            <person name="Cros-Aarteil S."/>
            <person name="Calhoun S."/>
            <person name="Haridas S."/>
            <person name="Kuo A."/>
            <person name="Mondo S."/>
            <person name="Pangilinan J."/>
            <person name="Riley R."/>
            <person name="Labutti K."/>
            <person name="Andreopoulos B."/>
            <person name="Lipzen A."/>
            <person name="Chen C."/>
            <person name="Yanf M."/>
            <person name="Daum C."/>
            <person name="Ng V."/>
            <person name="Clum A."/>
            <person name="Ohm R."/>
            <person name="Martin F."/>
            <person name="Silar P."/>
            <person name="Natvig D."/>
            <person name="Lalanne C."/>
            <person name="Gautier V."/>
            <person name="Ament-Velasquez S.L."/>
            <person name="Kruys A."/>
            <person name="Hutchinson M.I."/>
            <person name="Powell A.J."/>
            <person name="Barry K."/>
            <person name="Miller A.N."/>
            <person name="Grigoriev I.V."/>
            <person name="Debuchy R."/>
            <person name="Gladieux P."/>
            <person name="Thoren M.H."/>
            <person name="Johannesson H."/>
        </authorList>
    </citation>
    <scope>NUCLEOTIDE SEQUENCE</scope>
    <source>
        <strain evidence="8">CBS 123565</strain>
    </source>
</reference>
<feature type="region of interest" description="Disordered" evidence="6">
    <location>
        <begin position="51"/>
        <end position="77"/>
    </location>
</feature>
<name>A0AAN6UJ13_9PEZI</name>
<dbReference type="SMART" id="SM01032">
    <property type="entry name" value="BHD_3"/>
    <property type="match status" value="1"/>
</dbReference>
<dbReference type="Proteomes" id="UP001304895">
    <property type="component" value="Unassembled WGS sequence"/>
</dbReference>
<dbReference type="Pfam" id="PF10404">
    <property type="entry name" value="BHD_2"/>
    <property type="match status" value="1"/>
</dbReference>
<evidence type="ECO:0000256" key="5">
    <source>
        <dbReference type="ARBA" id="ARBA00023242"/>
    </source>
</evidence>
<dbReference type="InterPro" id="IPR038765">
    <property type="entry name" value="Papain-like_cys_pep_sf"/>
</dbReference>
<feature type="region of interest" description="Disordered" evidence="6">
    <location>
        <begin position="162"/>
        <end position="218"/>
    </location>
</feature>
<comment type="similarity">
    <text evidence="2">Belongs to the XPC family.</text>
</comment>
<gene>
    <name evidence="8" type="ORF">BT67DRAFT_434604</name>
</gene>
<keyword evidence="5" id="KW-0539">Nucleus</keyword>
<keyword evidence="3" id="KW-0227">DNA damage</keyword>
<feature type="region of interest" description="Disordered" evidence="6">
    <location>
        <begin position="609"/>
        <end position="636"/>
    </location>
</feature>
<dbReference type="SUPFAM" id="SSF82199">
    <property type="entry name" value="SET domain"/>
    <property type="match status" value="1"/>
</dbReference>
<dbReference type="PROSITE" id="PS50280">
    <property type="entry name" value="SET"/>
    <property type="match status" value="1"/>
</dbReference>
<dbReference type="GO" id="GO:0071942">
    <property type="term" value="C:XPC complex"/>
    <property type="evidence" value="ECO:0007669"/>
    <property type="project" value="TreeGrafter"/>
</dbReference>
<evidence type="ECO:0000313" key="9">
    <source>
        <dbReference type="Proteomes" id="UP001304895"/>
    </source>
</evidence>
<feature type="compositionally biased region" description="Acidic residues" evidence="6">
    <location>
        <begin position="937"/>
        <end position="952"/>
    </location>
</feature>
<evidence type="ECO:0000313" key="8">
    <source>
        <dbReference type="EMBL" id="KAK4133604.1"/>
    </source>
</evidence>
<reference evidence="8" key="1">
    <citation type="journal article" date="2023" name="Mol. Phylogenet. Evol.">
        <title>Genome-scale phylogeny and comparative genomics of the fungal order Sordariales.</title>
        <authorList>
            <person name="Hensen N."/>
            <person name="Bonometti L."/>
            <person name="Westerberg I."/>
            <person name="Brannstrom I.O."/>
            <person name="Guillou S."/>
            <person name="Cros-Aarteil S."/>
            <person name="Calhoun S."/>
            <person name="Haridas S."/>
            <person name="Kuo A."/>
            <person name="Mondo S."/>
            <person name="Pangilinan J."/>
            <person name="Riley R."/>
            <person name="LaButti K."/>
            <person name="Andreopoulos B."/>
            <person name="Lipzen A."/>
            <person name="Chen C."/>
            <person name="Yan M."/>
            <person name="Daum C."/>
            <person name="Ng V."/>
            <person name="Clum A."/>
            <person name="Steindorff A."/>
            <person name="Ohm R.A."/>
            <person name="Martin F."/>
            <person name="Silar P."/>
            <person name="Natvig D.O."/>
            <person name="Lalanne C."/>
            <person name="Gautier V."/>
            <person name="Ament-Velasquez S.L."/>
            <person name="Kruys A."/>
            <person name="Hutchinson M.I."/>
            <person name="Powell A.J."/>
            <person name="Barry K."/>
            <person name="Miller A.N."/>
            <person name="Grigoriev I.V."/>
            <person name="Debuchy R."/>
            <person name="Gladieux P."/>
            <person name="Hiltunen Thoren M."/>
            <person name="Johannesson H."/>
        </authorList>
    </citation>
    <scope>NUCLEOTIDE SEQUENCE</scope>
    <source>
        <strain evidence="8">CBS 123565</strain>
    </source>
</reference>
<dbReference type="Gene3D" id="2.170.270.10">
    <property type="entry name" value="SET domain"/>
    <property type="match status" value="1"/>
</dbReference>
<feature type="region of interest" description="Disordered" evidence="6">
    <location>
        <begin position="937"/>
        <end position="990"/>
    </location>
</feature>
<dbReference type="Pfam" id="PF03835">
    <property type="entry name" value="Rad4"/>
    <property type="match status" value="1"/>
</dbReference>
<dbReference type="InterPro" id="IPR042488">
    <property type="entry name" value="Rad4_BHD3_sf"/>
</dbReference>
<accession>A0AAN6UJ13</accession>
<feature type="compositionally biased region" description="Basic and acidic residues" evidence="6">
    <location>
        <begin position="953"/>
        <end position="973"/>
    </location>
</feature>
<dbReference type="InterPro" id="IPR036985">
    <property type="entry name" value="Transglutaminase-like_sf"/>
</dbReference>
<dbReference type="PANTHER" id="PTHR12135:SF0">
    <property type="entry name" value="DNA REPAIR PROTEIN COMPLEMENTING XP-C CELLS"/>
    <property type="match status" value="1"/>
</dbReference>
<comment type="caution">
    <text evidence="8">The sequence shown here is derived from an EMBL/GenBank/DDBJ whole genome shotgun (WGS) entry which is preliminary data.</text>
</comment>
<dbReference type="SMART" id="SM01030">
    <property type="entry name" value="BHD_1"/>
    <property type="match status" value="1"/>
</dbReference>
<dbReference type="Pfam" id="PF10405">
    <property type="entry name" value="BHD_3"/>
    <property type="match status" value="1"/>
</dbReference>
<evidence type="ECO:0000259" key="7">
    <source>
        <dbReference type="PROSITE" id="PS50280"/>
    </source>
</evidence>
<dbReference type="InterPro" id="IPR018325">
    <property type="entry name" value="Rad4/PNGase_transGLS-fold"/>
</dbReference>
<dbReference type="InterPro" id="IPR001214">
    <property type="entry name" value="SET_dom"/>
</dbReference>
<evidence type="ECO:0000256" key="1">
    <source>
        <dbReference type="ARBA" id="ARBA00004123"/>
    </source>
</evidence>
<dbReference type="InterPro" id="IPR018327">
    <property type="entry name" value="BHD_2"/>
</dbReference>
<dbReference type="InterPro" id="IPR018328">
    <property type="entry name" value="Rad4_beta-hairpin_dom3"/>
</dbReference>
<keyword evidence="9" id="KW-1185">Reference proteome</keyword>
<dbReference type="Gene3D" id="3.90.260.10">
    <property type="entry name" value="Transglutaminase-like"/>
    <property type="match status" value="1"/>
</dbReference>
<dbReference type="GO" id="GO:0005737">
    <property type="term" value="C:cytoplasm"/>
    <property type="evidence" value="ECO:0007669"/>
    <property type="project" value="TreeGrafter"/>
</dbReference>
<protein>
    <submittedName>
        <fullName evidence="8">Rad4-domain-containing protein</fullName>
    </submittedName>
</protein>
<dbReference type="Gene3D" id="2.20.20.110">
    <property type="entry name" value="Rad4, beta-hairpin domain BHD1"/>
    <property type="match status" value="1"/>
</dbReference>
<sequence>MCFEWKNQYSCNHIGFRKVERCALLGMGCFGPNGSEKFVVVDHVCYDCKTRQHDPNPAGRENDPYRKREKAGSGMGGKGGGYVVFHFLGSGDMAGRKRDAPAESTTPRVTRSSARAGATAGSASPSTASPANSRRTKAGRNPAVPDIYRELLAAARDENEIVSQDTDVAERPSKRRRPGERRVLRQIDAPTEDTARKRKHDHTVADDADDDDDEDENVEFEDVVLPTPTVQTVDRESDESDDDEIDFEDVVIAPAASSAPPAGKESKGLTLDLSAHLAAMGPRRPDRRKAMSREEKERRIQIHKMHILCLLSHVERRNRWCNDPKVQDALRLLIPQKTVSALVPRASLTQFGRTESLRRGLQEAKDIFKRSFVVTERGLRRALWAEDEEQLKNYQLPDDMDSTLGKSDFRKAAQTLRGSRDVGAQLFCALLRSVGVQARLVCSLQALSFAPGAPTMPKQKPLQAQQPQPPRGELYAAAVAEHENRFPEVQAGATTASPRRRLGHPLATAYHPPLMPPSFPPPPVPATQPTPKPIRGESPFPVYWVEVLDVAHQKWHPVDPVVTATQWKPRALEPPASDPLNTLTYAIAFESDGSARDVTRRYAKAYTSKTRKARIDHSTTTTTTTLLPGPPPQPTNTRWYRRALAHYTRSDGNGGPTDLDQIEQAELAAAEAREPMPRNVADFRDHPVYALARHLRRHEVLAPGAQSIGTVGAGSRAVLERVWRRRDVRAARRRAAWWRVGRVVRDGEEPVTVLVGRRRGRGAGVGEGEVEEAEEAEEEDVDVDVDRVGLFGDSSVGGGDPLYMLEQTDAYVPPPVVAGRVPRNKFGNVDLYVPGMVPRGGVHVAHERAARAAWVLGVDYAPALTGFEFRGRHGTAVLHGAVVPEEAGEAVWAAIRGLEDMEAEEEQERRSRGALRMWSRLLKGLRIRERVWAGVDEEGEAGGDDEGDEEGGVEDKGKGKEVVEDEDVGMKDVPDDDEAGGGGFFVPDEDDDGGGEIEAKTVLPENWPSQLPYLTTPLYSTRLTPAHLGGLRARPSDSSDPLPDIPRNLRPGPCPAVRITPITDPKHPAHGQAGLFATRDLRPGALILPYLGEVHVGTAPFGQPDEPCSSPSPPGPAADAASDYYDYANSDYDLWLDRDADVAVDAARAGNEARFVNDYRGVPGRQVKRPNAEFRVVWDRRVPGAGAGGGEKGMAVFVLPAGKRAVGRARTVGIAAGEEVLYY</sequence>
<dbReference type="InterPro" id="IPR046341">
    <property type="entry name" value="SET_dom_sf"/>
</dbReference>
<dbReference type="EMBL" id="MU853411">
    <property type="protein sequence ID" value="KAK4133604.1"/>
    <property type="molecule type" value="Genomic_DNA"/>
</dbReference>
<dbReference type="GO" id="GO:0006298">
    <property type="term" value="P:mismatch repair"/>
    <property type="evidence" value="ECO:0007669"/>
    <property type="project" value="TreeGrafter"/>
</dbReference>
<evidence type="ECO:0000256" key="3">
    <source>
        <dbReference type="ARBA" id="ARBA00022763"/>
    </source>
</evidence>
<evidence type="ECO:0000256" key="2">
    <source>
        <dbReference type="ARBA" id="ARBA00009525"/>
    </source>
</evidence>
<dbReference type="GO" id="GO:0003684">
    <property type="term" value="F:damaged DNA binding"/>
    <property type="evidence" value="ECO:0007669"/>
    <property type="project" value="InterPro"/>
</dbReference>